<dbReference type="Pfam" id="PF06738">
    <property type="entry name" value="ThrE"/>
    <property type="match status" value="1"/>
</dbReference>
<evidence type="ECO:0000256" key="2">
    <source>
        <dbReference type="SAM" id="Phobius"/>
    </source>
</evidence>
<protein>
    <submittedName>
        <fullName evidence="4">Uncharacterized membrane protein YjjP (DUF1212 family)</fullName>
    </submittedName>
</protein>
<name>A0A2M9BB18_9MICO</name>
<comment type="similarity">
    <text evidence="1">Belongs to the ThrE exporter (TC 2.A.79) family.</text>
</comment>
<feature type="transmembrane region" description="Helical" evidence="2">
    <location>
        <begin position="201"/>
        <end position="220"/>
    </location>
</feature>
<gene>
    <name evidence="4" type="ORF">CLV54_3482</name>
</gene>
<feature type="transmembrane region" description="Helical" evidence="2">
    <location>
        <begin position="295"/>
        <end position="311"/>
    </location>
</feature>
<dbReference type="EMBL" id="PGFB01000008">
    <property type="protein sequence ID" value="PJJ55142.1"/>
    <property type="molecule type" value="Genomic_DNA"/>
</dbReference>
<reference evidence="4 5" key="1">
    <citation type="submission" date="2017-11" db="EMBL/GenBank/DDBJ databases">
        <title>Genomic Encyclopedia of Archaeal and Bacterial Type Strains, Phase II (KMG-II): From Individual Species to Whole Genera.</title>
        <authorList>
            <person name="Goeker M."/>
        </authorList>
    </citation>
    <scope>NUCLEOTIDE SEQUENCE [LARGE SCALE GENOMIC DNA]</scope>
    <source>
        <strain evidence="4 5">DSM 25625</strain>
    </source>
</reference>
<feature type="transmembrane region" description="Helical" evidence="2">
    <location>
        <begin position="403"/>
        <end position="424"/>
    </location>
</feature>
<dbReference type="RefSeq" id="WP_100346233.1">
    <property type="nucleotide sequence ID" value="NZ_PGFB01000008.1"/>
</dbReference>
<feature type="transmembrane region" description="Helical" evidence="2">
    <location>
        <begin position="344"/>
        <end position="361"/>
    </location>
</feature>
<dbReference type="InterPro" id="IPR051361">
    <property type="entry name" value="ThrE/Ser_Exporter"/>
</dbReference>
<sequence>MPARPRPLSRVTAFVRRLWAGTPKPPPASPDAEVDPAVVSMLGGLGVAMLETSAATNDVEDTLEIIANAYRATGVRVVVLPTLVIIQLPSGTAQRIAVESVSGGSLRLDQAGAIAAIVEKTSRGGIPPEQALSEIAAVRASKPRFGLATSILGNTILTTGFGLVLNPTLAAIPAYVILGLVVGCLIALASRLPTLASALPVLAAFLVTVLTVTLLAGLTGEEPLRVIAPALVSFLPGLTLTIAAVELTSNQVIAGASRLVYGTAQLVLLGFGVYAAVAMTGALTEGSSSPGLGPWSPWVGVALTAIGYVLYSSAPAGSMIWIVLSLYVAFGAQALGSILLSPELSGFVGALVVVPVSRLFARVRSAPPAIVMTLPAFWLLVPGAMGFIGLSESASDLASGGQMLLNTLLSLLSIALGMLVGTGLSRDLSGARELWRRIRTSEIGGKTSGKSGAGKSGADRV</sequence>
<keyword evidence="5" id="KW-1185">Reference proteome</keyword>
<dbReference type="PANTHER" id="PTHR31082">
    <property type="entry name" value="PHEROMONE-REGULATED MEMBRANE PROTEIN 10"/>
    <property type="match status" value="1"/>
</dbReference>
<proteinExistence type="inferred from homology"/>
<dbReference type="Proteomes" id="UP000230161">
    <property type="component" value="Unassembled WGS sequence"/>
</dbReference>
<dbReference type="PANTHER" id="PTHR31082:SF4">
    <property type="entry name" value="PHEROMONE-REGULATED MEMBRANE PROTEIN 10"/>
    <property type="match status" value="1"/>
</dbReference>
<dbReference type="AlphaFoldDB" id="A0A2M9BB18"/>
<keyword evidence="2" id="KW-1133">Transmembrane helix</keyword>
<feature type="transmembrane region" description="Helical" evidence="2">
    <location>
        <begin position="368"/>
        <end position="391"/>
    </location>
</feature>
<dbReference type="InterPro" id="IPR010619">
    <property type="entry name" value="ThrE-like_N"/>
</dbReference>
<dbReference type="OrthoDB" id="235893at2"/>
<feature type="transmembrane region" description="Helical" evidence="2">
    <location>
        <begin position="145"/>
        <end position="164"/>
    </location>
</feature>
<evidence type="ECO:0000256" key="1">
    <source>
        <dbReference type="ARBA" id="ARBA00034125"/>
    </source>
</evidence>
<feature type="transmembrane region" description="Helical" evidence="2">
    <location>
        <begin position="318"/>
        <end position="338"/>
    </location>
</feature>
<accession>A0A2M9BB18</accession>
<dbReference type="GO" id="GO:0022857">
    <property type="term" value="F:transmembrane transporter activity"/>
    <property type="evidence" value="ECO:0007669"/>
    <property type="project" value="InterPro"/>
</dbReference>
<evidence type="ECO:0000259" key="3">
    <source>
        <dbReference type="Pfam" id="PF06738"/>
    </source>
</evidence>
<comment type="caution">
    <text evidence="4">The sequence shown here is derived from an EMBL/GenBank/DDBJ whole genome shotgun (WGS) entry which is preliminary data.</text>
</comment>
<evidence type="ECO:0000313" key="5">
    <source>
        <dbReference type="Proteomes" id="UP000230161"/>
    </source>
</evidence>
<feature type="transmembrane region" description="Helical" evidence="2">
    <location>
        <begin position="226"/>
        <end position="247"/>
    </location>
</feature>
<organism evidence="4 5">
    <name type="scientific">Compostimonas suwonensis</name>
    <dbReference type="NCBI Taxonomy" id="1048394"/>
    <lineage>
        <taxon>Bacteria</taxon>
        <taxon>Bacillati</taxon>
        <taxon>Actinomycetota</taxon>
        <taxon>Actinomycetes</taxon>
        <taxon>Micrococcales</taxon>
        <taxon>Microbacteriaceae</taxon>
        <taxon>Compostimonas</taxon>
    </lineage>
</organism>
<feature type="transmembrane region" description="Helical" evidence="2">
    <location>
        <begin position="259"/>
        <end position="283"/>
    </location>
</feature>
<feature type="domain" description="Threonine/serine exporter-like N-terminal" evidence="3">
    <location>
        <begin position="45"/>
        <end position="278"/>
    </location>
</feature>
<evidence type="ECO:0000313" key="4">
    <source>
        <dbReference type="EMBL" id="PJJ55142.1"/>
    </source>
</evidence>
<keyword evidence="2" id="KW-0812">Transmembrane</keyword>
<keyword evidence="2" id="KW-0472">Membrane</keyword>
<feature type="transmembrane region" description="Helical" evidence="2">
    <location>
        <begin position="170"/>
        <end position="189"/>
    </location>
</feature>